<evidence type="ECO:0000256" key="2">
    <source>
        <dbReference type="ARBA" id="ARBA00022842"/>
    </source>
</evidence>
<comment type="function">
    <text evidence="3">Hydrolyzes pyrophosphate formed during P-Ser-HPr dephosphorylation by HPrK/P. Might play a role in controlling the intracellular pyrophosphate pool.</text>
</comment>
<organism evidence="4 5">
    <name type="scientific">Perspicuibacillus lycopersici</name>
    <dbReference type="NCBI Taxonomy" id="1325689"/>
    <lineage>
        <taxon>Bacteria</taxon>
        <taxon>Bacillati</taxon>
        <taxon>Bacillota</taxon>
        <taxon>Bacilli</taxon>
        <taxon>Bacillales</taxon>
        <taxon>Bacillaceae</taxon>
        <taxon>Perspicuibacillus</taxon>
    </lineage>
</organism>
<dbReference type="InterPro" id="IPR023733">
    <property type="entry name" value="Pyrophosphatase_Ppax"/>
</dbReference>
<dbReference type="GO" id="GO:0006281">
    <property type="term" value="P:DNA repair"/>
    <property type="evidence" value="ECO:0007669"/>
    <property type="project" value="TreeGrafter"/>
</dbReference>
<name>A0AAE3LMM9_9BACI</name>
<dbReference type="EMBL" id="JAOUSF010000002">
    <property type="protein sequence ID" value="MCU9612927.1"/>
    <property type="molecule type" value="Genomic_DNA"/>
</dbReference>
<keyword evidence="2 3" id="KW-0460">Magnesium</keyword>
<evidence type="ECO:0000256" key="3">
    <source>
        <dbReference type="HAMAP-Rule" id="MF_01250"/>
    </source>
</evidence>
<dbReference type="InterPro" id="IPR036412">
    <property type="entry name" value="HAD-like_sf"/>
</dbReference>
<dbReference type="NCBIfam" id="TIGR01509">
    <property type="entry name" value="HAD-SF-IA-v3"/>
    <property type="match status" value="1"/>
</dbReference>
<proteinExistence type="inferred from homology"/>
<evidence type="ECO:0000256" key="1">
    <source>
        <dbReference type="ARBA" id="ARBA00022801"/>
    </source>
</evidence>
<dbReference type="SFLD" id="SFLDG01129">
    <property type="entry name" value="C1.5:_HAD__Beta-PGM__Phosphata"/>
    <property type="match status" value="1"/>
</dbReference>
<dbReference type="InterPro" id="IPR023198">
    <property type="entry name" value="PGP-like_dom2"/>
</dbReference>
<dbReference type="Pfam" id="PF13419">
    <property type="entry name" value="HAD_2"/>
    <property type="match status" value="1"/>
</dbReference>
<dbReference type="GO" id="GO:0004427">
    <property type="term" value="F:inorganic diphosphate phosphatase activity"/>
    <property type="evidence" value="ECO:0007669"/>
    <property type="project" value="UniProtKB-UniRule"/>
</dbReference>
<evidence type="ECO:0000313" key="4">
    <source>
        <dbReference type="EMBL" id="MCU9612927.1"/>
    </source>
</evidence>
<dbReference type="GO" id="GO:0008967">
    <property type="term" value="F:phosphoglycolate phosphatase activity"/>
    <property type="evidence" value="ECO:0007669"/>
    <property type="project" value="TreeGrafter"/>
</dbReference>
<comment type="catalytic activity">
    <reaction evidence="3">
        <text>diphosphate + H2O = 2 phosphate + H(+)</text>
        <dbReference type="Rhea" id="RHEA:24576"/>
        <dbReference type="ChEBI" id="CHEBI:15377"/>
        <dbReference type="ChEBI" id="CHEBI:15378"/>
        <dbReference type="ChEBI" id="CHEBI:33019"/>
        <dbReference type="ChEBI" id="CHEBI:43474"/>
        <dbReference type="EC" id="3.6.1.1"/>
    </reaction>
</comment>
<comment type="cofactor">
    <cofactor evidence="3">
        <name>Mg(2+)</name>
        <dbReference type="ChEBI" id="CHEBI:18420"/>
    </cofactor>
</comment>
<dbReference type="InterPro" id="IPR041492">
    <property type="entry name" value="HAD_2"/>
</dbReference>
<dbReference type="HAMAP" id="MF_01250">
    <property type="entry name" value="Pyrophosphat_PpaX"/>
    <property type="match status" value="1"/>
</dbReference>
<dbReference type="SFLD" id="SFLDG01135">
    <property type="entry name" value="C1.5.6:_HAD__Beta-PGM__Phospha"/>
    <property type="match status" value="1"/>
</dbReference>
<dbReference type="NCBIfam" id="NF009804">
    <property type="entry name" value="PRK13288.1"/>
    <property type="match status" value="1"/>
</dbReference>
<dbReference type="Gene3D" id="1.10.150.240">
    <property type="entry name" value="Putative phosphatase, domain 2"/>
    <property type="match status" value="1"/>
</dbReference>
<dbReference type="AlphaFoldDB" id="A0AAE3LMM9"/>
<comment type="similarity">
    <text evidence="3">Belongs to the HAD-like hydrolase superfamily. PpaX family.</text>
</comment>
<dbReference type="CDD" id="cd02616">
    <property type="entry name" value="HAD_PPase"/>
    <property type="match status" value="1"/>
</dbReference>
<dbReference type="EC" id="3.6.1.1" evidence="3"/>
<reference evidence="4" key="1">
    <citation type="submission" date="2022-10" db="EMBL/GenBank/DDBJ databases">
        <title>Description of Fervidibacillus gen. nov. in the family Fervidibacillaceae fam. nov. with two species, Fervidibacillus albus sp. nov., and Fervidibacillus halotolerans sp. nov., isolated from tidal flat sediments.</title>
        <authorList>
            <person name="Kwon K.K."/>
            <person name="Yang S.-H."/>
        </authorList>
    </citation>
    <scope>NUCLEOTIDE SEQUENCE</scope>
    <source>
        <strain evidence="4">JCM 19140</strain>
    </source>
</reference>
<comment type="caution">
    <text evidence="4">The sequence shown here is derived from an EMBL/GenBank/DDBJ whole genome shotgun (WGS) entry which is preliminary data.</text>
</comment>
<dbReference type="NCBIfam" id="TIGR01549">
    <property type="entry name" value="HAD-SF-IA-v1"/>
    <property type="match status" value="1"/>
</dbReference>
<protein>
    <recommendedName>
        <fullName evidence="3">Pyrophosphatase PpaX</fullName>
        <ecNumber evidence="3">3.6.1.1</ecNumber>
    </recommendedName>
</protein>
<dbReference type="PRINTS" id="PR00413">
    <property type="entry name" value="HADHALOGNASE"/>
</dbReference>
<dbReference type="SFLD" id="SFLDS00003">
    <property type="entry name" value="Haloacid_Dehalogenase"/>
    <property type="match status" value="1"/>
</dbReference>
<gene>
    <name evidence="3 4" type="primary">ppaX</name>
    <name evidence="4" type="ORF">OEV98_05110</name>
</gene>
<evidence type="ECO:0000313" key="5">
    <source>
        <dbReference type="Proteomes" id="UP001209318"/>
    </source>
</evidence>
<dbReference type="InterPro" id="IPR050155">
    <property type="entry name" value="HAD-like_hydrolase_sf"/>
</dbReference>
<feature type="active site" description="Nucleophile" evidence="3">
    <location>
        <position position="11"/>
    </location>
</feature>
<dbReference type="GO" id="GO:0000287">
    <property type="term" value="F:magnesium ion binding"/>
    <property type="evidence" value="ECO:0007669"/>
    <property type="project" value="UniProtKB-UniRule"/>
</dbReference>
<dbReference type="GO" id="GO:0005829">
    <property type="term" value="C:cytosol"/>
    <property type="evidence" value="ECO:0007669"/>
    <property type="project" value="TreeGrafter"/>
</dbReference>
<accession>A0AAE3LMM9</accession>
<dbReference type="SUPFAM" id="SSF56784">
    <property type="entry name" value="HAD-like"/>
    <property type="match status" value="1"/>
</dbReference>
<dbReference type="FunFam" id="3.40.50.1000:FF:000022">
    <property type="entry name" value="Phosphoglycolate phosphatase"/>
    <property type="match status" value="1"/>
</dbReference>
<dbReference type="InterPro" id="IPR023214">
    <property type="entry name" value="HAD_sf"/>
</dbReference>
<keyword evidence="1 3" id="KW-0378">Hydrolase</keyword>
<dbReference type="PANTHER" id="PTHR43434">
    <property type="entry name" value="PHOSPHOGLYCOLATE PHOSPHATASE"/>
    <property type="match status" value="1"/>
</dbReference>
<dbReference type="PANTHER" id="PTHR43434:SF26">
    <property type="entry name" value="PYROPHOSPHATASE PPAX"/>
    <property type="match status" value="1"/>
</dbReference>
<sequence length="215" mass="24708">MKENIDTILFDLDGTLVNTYELIIQSFLHTFDTYAPNQYRREDCIPFIGPTLEDTFHSVLPEKAEEMREYYRTYNLEKHDELIQEFDGVYETLKYLYERGYKLAVVTTKMKDTAIKGLEVTNLKPFFSEIVGLDDITNAKPDPEPIYKALELLNSTPEKAMMVGDSHHDILAAKNAGVKSVGVSWSIKGKEYIEKHNPDFLIDNMKELLTIVGVE</sequence>
<keyword evidence="5" id="KW-1185">Reference proteome</keyword>
<dbReference type="InterPro" id="IPR006439">
    <property type="entry name" value="HAD-SF_hydro_IA"/>
</dbReference>
<dbReference type="RefSeq" id="WP_263072137.1">
    <property type="nucleotide sequence ID" value="NZ_JAOUSF010000002.1"/>
</dbReference>
<dbReference type="Gene3D" id="3.40.50.1000">
    <property type="entry name" value="HAD superfamily/HAD-like"/>
    <property type="match status" value="1"/>
</dbReference>
<dbReference type="Proteomes" id="UP001209318">
    <property type="component" value="Unassembled WGS sequence"/>
</dbReference>